<evidence type="ECO:0000256" key="1">
    <source>
        <dbReference type="ARBA" id="ARBA00004651"/>
    </source>
</evidence>
<evidence type="ECO:0000313" key="11">
    <source>
        <dbReference type="Proteomes" id="UP000237350"/>
    </source>
</evidence>
<dbReference type="Pfam" id="PF20501">
    <property type="entry name" value="MbhE"/>
    <property type="match status" value="1"/>
</dbReference>
<keyword evidence="6 7" id="KW-0472">Membrane</keyword>
<sequence length="235" mass="24072">MTGPRDLGRTIVAAILSVVAAGSGLVAILREGQGRPFGGFLEEGVGATGSINIPAAILMDYRAFDTLGEASVIFGSALVIAAILGTPRFARKDQPLGVLSRRALVYLLPLFLIFPSYVITNGHRSPGGGFQGGVSIAVLVILLHVAFGHRFALQRVPLRFLGFLEYLGALAFLATGILGILLGSSFLANAVAGFPLGTPGTLLSGGIIPVLNIVVGCKVAAGLSAIYCSLAGEGD</sequence>
<dbReference type="InterPro" id="IPR050622">
    <property type="entry name" value="CPA3_antiporter_subunitB"/>
</dbReference>
<feature type="transmembrane region" description="Helical" evidence="7">
    <location>
        <begin position="7"/>
        <end position="29"/>
    </location>
</feature>
<keyword evidence="4 7" id="KW-0812">Transmembrane</keyword>
<keyword evidence="3" id="KW-1003">Cell membrane</keyword>
<dbReference type="GO" id="GO:0005886">
    <property type="term" value="C:plasma membrane"/>
    <property type="evidence" value="ECO:0007669"/>
    <property type="project" value="UniProtKB-SubCell"/>
</dbReference>
<dbReference type="Pfam" id="PF04039">
    <property type="entry name" value="MnhB"/>
    <property type="match status" value="1"/>
</dbReference>
<feature type="domain" description="MrpA C-terminal/MbhE" evidence="9">
    <location>
        <begin position="39"/>
        <end position="90"/>
    </location>
</feature>
<evidence type="ECO:0000256" key="6">
    <source>
        <dbReference type="ARBA" id="ARBA00023136"/>
    </source>
</evidence>
<dbReference type="OrthoDB" id="9798859at2"/>
<reference evidence="11" key="1">
    <citation type="submission" date="2015-12" db="EMBL/GenBank/DDBJ databases">
        <authorList>
            <person name="Lodha T.D."/>
            <person name="Chintalapati S."/>
            <person name="Chintalapati V.R."/>
            <person name="Sravanthi T."/>
        </authorList>
    </citation>
    <scope>NUCLEOTIDE SEQUENCE [LARGE SCALE GENOMIC DNA]</scope>
    <source>
        <strain evidence="11">JC133</strain>
    </source>
</reference>
<name>A0A2S4JP54_9SPIO</name>
<evidence type="ECO:0000256" key="2">
    <source>
        <dbReference type="ARBA" id="ARBA00009425"/>
    </source>
</evidence>
<evidence type="ECO:0000313" key="10">
    <source>
        <dbReference type="EMBL" id="POR01285.1"/>
    </source>
</evidence>
<protein>
    <submittedName>
        <fullName evidence="10">Sodium:proton antiporter</fullName>
    </submittedName>
</protein>
<dbReference type="AlphaFoldDB" id="A0A2S4JP54"/>
<dbReference type="InterPro" id="IPR007182">
    <property type="entry name" value="MnhB"/>
</dbReference>
<evidence type="ECO:0000256" key="7">
    <source>
        <dbReference type="SAM" id="Phobius"/>
    </source>
</evidence>
<gene>
    <name evidence="10" type="ORF">AU468_08170</name>
</gene>
<keyword evidence="11" id="KW-1185">Reference proteome</keyword>
<comment type="caution">
    <text evidence="10">The sequence shown here is derived from an EMBL/GenBank/DDBJ whole genome shotgun (WGS) entry which is preliminary data.</text>
</comment>
<dbReference type="PANTHER" id="PTHR33932:SF4">
    <property type="entry name" value="NA(+)_H(+) ANTIPORTER SUBUNIT B"/>
    <property type="match status" value="1"/>
</dbReference>
<dbReference type="PANTHER" id="PTHR33932">
    <property type="entry name" value="NA(+)/H(+) ANTIPORTER SUBUNIT B"/>
    <property type="match status" value="1"/>
</dbReference>
<dbReference type="EMBL" id="LPWH01000067">
    <property type="protein sequence ID" value="POR01285.1"/>
    <property type="molecule type" value="Genomic_DNA"/>
</dbReference>
<comment type="similarity">
    <text evidence="2">Belongs to the CPA3 antiporters (TC 2.A.63) subunit B family.</text>
</comment>
<feature type="transmembrane region" description="Helical" evidence="7">
    <location>
        <begin position="163"/>
        <end position="187"/>
    </location>
</feature>
<proteinExistence type="inferred from homology"/>
<feature type="transmembrane region" description="Helical" evidence="7">
    <location>
        <begin position="132"/>
        <end position="151"/>
    </location>
</feature>
<organism evidence="10 11">
    <name type="scientific">Alkalispirochaeta sphaeroplastigenens</name>
    <dbReference type="NCBI Taxonomy" id="1187066"/>
    <lineage>
        <taxon>Bacteria</taxon>
        <taxon>Pseudomonadati</taxon>
        <taxon>Spirochaetota</taxon>
        <taxon>Spirochaetia</taxon>
        <taxon>Spirochaetales</taxon>
        <taxon>Spirochaetaceae</taxon>
        <taxon>Alkalispirochaeta</taxon>
    </lineage>
</organism>
<feature type="transmembrane region" description="Helical" evidence="7">
    <location>
        <begin position="70"/>
        <end position="91"/>
    </location>
</feature>
<dbReference type="InterPro" id="IPR046806">
    <property type="entry name" value="MrpA_C/MbhE"/>
</dbReference>
<evidence type="ECO:0000256" key="3">
    <source>
        <dbReference type="ARBA" id="ARBA00022475"/>
    </source>
</evidence>
<feature type="domain" description="Na+/H+ antiporter MnhB subunit-related protein" evidence="8">
    <location>
        <begin position="103"/>
        <end position="224"/>
    </location>
</feature>
<evidence type="ECO:0000259" key="9">
    <source>
        <dbReference type="Pfam" id="PF20501"/>
    </source>
</evidence>
<evidence type="ECO:0000256" key="5">
    <source>
        <dbReference type="ARBA" id="ARBA00022989"/>
    </source>
</evidence>
<evidence type="ECO:0000259" key="8">
    <source>
        <dbReference type="Pfam" id="PF04039"/>
    </source>
</evidence>
<dbReference type="Proteomes" id="UP000237350">
    <property type="component" value="Unassembled WGS sequence"/>
</dbReference>
<keyword evidence="5 7" id="KW-1133">Transmembrane helix</keyword>
<dbReference type="RefSeq" id="WP_103680288.1">
    <property type="nucleotide sequence ID" value="NZ_LPWH01000067.1"/>
</dbReference>
<dbReference type="NCBIfam" id="NF006248">
    <property type="entry name" value="PRK08386.1"/>
    <property type="match status" value="1"/>
</dbReference>
<evidence type="ECO:0000256" key="4">
    <source>
        <dbReference type="ARBA" id="ARBA00022692"/>
    </source>
</evidence>
<feature type="transmembrane region" description="Helical" evidence="7">
    <location>
        <begin position="103"/>
        <end position="120"/>
    </location>
</feature>
<comment type="subcellular location">
    <subcellularLocation>
        <location evidence="1">Cell membrane</location>
        <topology evidence="1">Multi-pass membrane protein</topology>
    </subcellularLocation>
</comment>
<accession>A0A2S4JP54</accession>